<dbReference type="SMART" id="SM00869">
    <property type="entry name" value="Autotransporter"/>
    <property type="match status" value="1"/>
</dbReference>
<feature type="signal peptide" evidence="7">
    <location>
        <begin position="1"/>
        <end position="31"/>
    </location>
</feature>
<dbReference type="PANTHER" id="PTHR43806:SF11">
    <property type="entry name" value="CEREVISIN-RELATED"/>
    <property type="match status" value="1"/>
</dbReference>
<dbReference type="GO" id="GO:0004252">
    <property type="term" value="F:serine-type endopeptidase activity"/>
    <property type="evidence" value="ECO:0007669"/>
    <property type="project" value="UniProtKB-UniRule"/>
</dbReference>
<dbReference type="PROSITE" id="PS51892">
    <property type="entry name" value="SUBTILASE"/>
    <property type="match status" value="1"/>
</dbReference>
<dbReference type="NCBIfam" id="TIGR01414">
    <property type="entry name" value="autotrans_barl"/>
    <property type="match status" value="1"/>
</dbReference>
<name>A0A7V7YH66_9GAMM</name>
<dbReference type="SUPFAM" id="SSF51126">
    <property type="entry name" value="Pectin lyase-like"/>
    <property type="match status" value="1"/>
</dbReference>
<dbReference type="InterPro" id="IPR006315">
    <property type="entry name" value="OM_autotransptr_brl_dom"/>
</dbReference>
<sequence>MFMTLHSKSRAASRRLSPTLLASAITGTLFAAIVAPAMASPASDVLDRYQQQRAEQAAVGRNQQSTSLAAMFAAPIGAPGQNMSLPSPRVSAEAASPILGKPGDVASWHSDEFNADWGLAAMGADYAYARGLTGQGVRLGVFDSGSALAHDEFAGRNTSSITIGNGGCADPSIVAGEGACGSTRGEQPGYNYYGLGPGVPPALADRLIAAGQPYGFSYADHGTHVLGTVGANRDGTGMHGVAFGANLTAARVFGDTYYEWRLDPDNFYRPRALYRTDPDDVATLDMYAQAEAQGVRVLNHSWGISTRHATVGSLDTQYAAIGADYGVYGSIYGETEGASGSKLIQVWSAGNSAGGMAGITAALPRWNPEIEPYWLAVANVRRPTVGETDYVIDASSSICGAAANWCLSAPGTNIASTIVSGEINGRMELTEDYLRFLIESEAPEYTYGYKTGTSMAAPHITGALGLLMERFPYLDNAQVRDVLLTTARDLGAPGVDAIYGWGMVDLKTAIEGYGMLRVDTDVVMNQKAGGLKVWEGDAWDDWTNDIGGPGKLTKSGIGWLRLSGDNRFNGAIVRDGMLELDGANALTGSVDVQGGQFLLNGSLVSTTLNSLGGSSVISTTGVLEGSALNVTGGSVTFNGLQQDAGTTVGSGGSFVLNGRLVDSTLTSAGTTGVNAGALLDGSDLLVTAGTVSFNGVQQDGSTVVGAKGTLKGVGTLGSTRVEGIIAPGNSIGTLTINGDYVQTASGVYQAELAPGSRSDLLRVTGTATLDGTLKALPEAGVYYLGEQFNFLQAAGGINGQFATTDFSAFSPFLTFSLGYSANGLRIDVARGNALSSAAVTPNQIAVATSADGLAINQGLPKPLTQLFPAQVGAALDALSGELHAATPMALVESSRYLRDAALSRAVGARSPGAADEAAGGGAWVQAIGGSGKLDGDANAARTDSNSNGLLVGADHVFGGGWQVGGLVGTGRTDIKQAAGRGARSEIDNTHFGAYVGNQWGAFGLRAGLGYSRHDVDSKRQLTFAGYQDALSATYDATTRQGFIEGAYRFGGREAGLEPYLQFARVEVDVDRISEQGGAAALNGQVADTRTNVATAGVRFDKGLKTSWQQESWLHVRGGLGYRRASGDRSQVADLAWTGGSSFAVSGAAIADNAVVAELGLSAWLSPRNQLELGYNGTFGDDARDRSVTARWSVQF</sequence>
<dbReference type="Pfam" id="PF03797">
    <property type="entry name" value="Autotransporter"/>
    <property type="match status" value="1"/>
</dbReference>
<dbReference type="PROSITE" id="PS51208">
    <property type="entry name" value="AUTOTRANSPORTER"/>
    <property type="match status" value="1"/>
</dbReference>
<dbReference type="Gene3D" id="3.40.50.200">
    <property type="entry name" value="Peptidase S8/S53 domain"/>
    <property type="match status" value="1"/>
</dbReference>
<dbReference type="CDD" id="cd04848">
    <property type="entry name" value="Peptidases_S8_Autotransporter_serine_protease_like"/>
    <property type="match status" value="1"/>
</dbReference>
<dbReference type="Pfam" id="PF00082">
    <property type="entry name" value="Peptidase_S8"/>
    <property type="match status" value="1"/>
</dbReference>
<evidence type="ECO:0000313" key="10">
    <source>
        <dbReference type="Proteomes" id="UP000449004"/>
    </source>
</evidence>
<dbReference type="GO" id="GO:0019867">
    <property type="term" value="C:outer membrane"/>
    <property type="evidence" value="ECO:0007669"/>
    <property type="project" value="InterPro"/>
</dbReference>
<evidence type="ECO:0000256" key="3">
    <source>
        <dbReference type="ARBA" id="ARBA00022729"/>
    </source>
</evidence>
<dbReference type="PROSITE" id="PS00138">
    <property type="entry name" value="SUBTILASE_SER"/>
    <property type="match status" value="1"/>
</dbReference>
<evidence type="ECO:0000259" key="8">
    <source>
        <dbReference type="PROSITE" id="PS51208"/>
    </source>
</evidence>
<dbReference type="InterPro" id="IPR036852">
    <property type="entry name" value="Peptidase_S8/S53_dom_sf"/>
</dbReference>
<evidence type="ECO:0000256" key="1">
    <source>
        <dbReference type="ARBA" id="ARBA00011073"/>
    </source>
</evidence>
<dbReference type="GO" id="GO:0006508">
    <property type="term" value="P:proteolysis"/>
    <property type="evidence" value="ECO:0007669"/>
    <property type="project" value="UniProtKB-KW"/>
</dbReference>
<dbReference type="InterPro" id="IPR050131">
    <property type="entry name" value="Peptidase_S8_subtilisin-like"/>
</dbReference>
<comment type="similarity">
    <text evidence="1 6">Belongs to the peptidase S8 family.</text>
</comment>
<dbReference type="PRINTS" id="PR00723">
    <property type="entry name" value="SUBTILISIN"/>
</dbReference>
<feature type="domain" description="Autotransporter" evidence="8">
    <location>
        <begin position="915"/>
        <end position="1195"/>
    </location>
</feature>
<dbReference type="InterPro" id="IPR036709">
    <property type="entry name" value="Autotransporte_beta_dom_sf"/>
</dbReference>
<dbReference type="InterPro" id="IPR000209">
    <property type="entry name" value="Peptidase_S8/S53_dom"/>
</dbReference>
<dbReference type="PANTHER" id="PTHR43806">
    <property type="entry name" value="PEPTIDASE S8"/>
    <property type="match status" value="1"/>
</dbReference>
<dbReference type="AlphaFoldDB" id="A0A7V7YH66"/>
<evidence type="ECO:0000256" key="2">
    <source>
        <dbReference type="ARBA" id="ARBA00022670"/>
    </source>
</evidence>
<dbReference type="Gene3D" id="2.40.128.130">
    <property type="entry name" value="Autotransporter beta-domain"/>
    <property type="match status" value="1"/>
</dbReference>
<dbReference type="InterPro" id="IPR023828">
    <property type="entry name" value="Peptidase_S8_Ser-AS"/>
</dbReference>
<keyword evidence="5 6" id="KW-0720">Serine protease</keyword>
<dbReference type="InterPro" id="IPR005546">
    <property type="entry name" value="Autotransporte_beta"/>
</dbReference>
<gene>
    <name evidence="9" type="ORF">F9K92_07745</name>
</gene>
<evidence type="ECO:0000256" key="5">
    <source>
        <dbReference type="ARBA" id="ARBA00022825"/>
    </source>
</evidence>
<evidence type="ECO:0000256" key="6">
    <source>
        <dbReference type="PROSITE-ProRule" id="PRU01240"/>
    </source>
</evidence>
<accession>A0A7V7YH66</accession>
<feature type="active site" description="Charge relay system" evidence="6">
    <location>
        <position position="454"/>
    </location>
</feature>
<dbReference type="InterPro" id="IPR011050">
    <property type="entry name" value="Pectin_lyase_fold/virulence"/>
</dbReference>
<dbReference type="EMBL" id="WELC01000008">
    <property type="protein sequence ID" value="KAB7630902.1"/>
    <property type="molecule type" value="Genomic_DNA"/>
</dbReference>
<dbReference type="SUPFAM" id="SSF52743">
    <property type="entry name" value="Subtilisin-like"/>
    <property type="match status" value="1"/>
</dbReference>
<dbReference type="InterPro" id="IPR015500">
    <property type="entry name" value="Peptidase_S8_subtilisin-rel"/>
</dbReference>
<organism evidence="9 10">
    <name type="scientific">Stenotrophomonas rhizophila</name>
    <dbReference type="NCBI Taxonomy" id="216778"/>
    <lineage>
        <taxon>Bacteria</taxon>
        <taxon>Pseudomonadati</taxon>
        <taxon>Pseudomonadota</taxon>
        <taxon>Gammaproteobacteria</taxon>
        <taxon>Lysobacterales</taxon>
        <taxon>Lysobacteraceae</taxon>
        <taxon>Stenotrophomonas</taxon>
    </lineage>
</organism>
<comment type="caution">
    <text evidence="9">The sequence shown here is derived from an EMBL/GenBank/DDBJ whole genome shotgun (WGS) entry which is preliminary data.</text>
</comment>
<evidence type="ECO:0000313" key="9">
    <source>
        <dbReference type="EMBL" id="KAB7630902.1"/>
    </source>
</evidence>
<reference evidence="9 10" key="1">
    <citation type="submission" date="2019-10" db="EMBL/GenBank/DDBJ databases">
        <title>Halotolerant bacteria associated to Saharan-endemic halophytes Stipa tenacissima L. and Atriplex halimus L mitigate salt stress and promote growth of tomato plants.</title>
        <authorList>
            <person name="Dif G."/>
        </authorList>
    </citation>
    <scope>NUCLEOTIDE SEQUENCE [LARGE SCALE GENOMIC DNA]</scope>
    <source>
        <strain evidence="9 10">IS26</strain>
    </source>
</reference>
<feature type="chain" id="PRO_5031209748" evidence="7">
    <location>
        <begin position="32"/>
        <end position="1195"/>
    </location>
</feature>
<protein>
    <submittedName>
        <fullName evidence="9">Autotransporter outer membrane beta-barrel domain-containing protein</fullName>
    </submittedName>
</protein>
<feature type="active site" description="Charge relay system" evidence="6">
    <location>
        <position position="143"/>
    </location>
</feature>
<proteinExistence type="inferred from homology"/>
<evidence type="ECO:0000256" key="7">
    <source>
        <dbReference type="SAM" id="SignalP"/>
    </source>
</evidence>
<dbReference type="InterPro" id="IPR034061">
    <property type="entry name" value="Peptidases_S8_Autotransporter"/>
</dbReference>
<dbReference type="Proteomes" id="UP000449004">
    <property type="component" value="Unassembled WGS sequence"/>
</dbReference>
<dbReference type="SUPFAM" id="SSF103515">
    <property type="entry name" value="Autotransporter"/>
    <property type="match status" value="1"/>
</dbReference>
<keyword evidence="2 6" id="KW-0645">Protease</keyword>
<feature type="active site" description="Charge relay system" evidence="6">
    <location>
        <position position="221"/>
    </location>
</feature>
<evidence type="ECO:0000256" key="4">
    <source>
        <dbReference type="ARBA" id="ARBA00022801"/>
    </source>
</evidence>
<keyword evidence="4 6" id="KW-0378">Hydrolase</keyword>
<keyword evidence="3 7" id="KW-0732">Signal</keyword>